<gene>
    <name evidence="1" type="ORF">FB45DRAFT_1080772</name>
</gene>
<dbReference type="Proteomes" id="UP001221142">
    <property type="component" value="Unassembled WGS sequence"/>
</dbReference>
<feature type="non-terminal residue" evidence="1">
    <location>
        <position position="1"/>
    </location>
</feature>
<comment type="caution">
    <text evidence="1">The sequence shown here is derived from an EMBL/GenBank/DDBJ whole genome shotgun (WGS) entry which is preliminary data.</text>
</comment>
<keyword evidence="2" id="KW-1185">Reference proteome</keyword>
<dbReference type="AlphaFoldDB" id="A0AAD7F8P2"/>
<organism evidence="1 2">
    <name type="scientific">Roridomyces roridus</name>
    <dbReference type="NCBI Taxonomy" id="1738132"/>
    <lineage>
        <taxon>Eukaryota</taxon>
        <taxon>Fungi</taxon>
        <taxon>Dikarya</taxon>
        <taxon>Basidiomycota</taxon>
        <taxon>Agaricomycotina</taxon>
        <taxon>Agaricomycetes</taxon>
        <taxon>Agaricomycetidae</taxon>
        <taxon>Agaricales</taxon>
        <taxon>Marasmiineae</taxon>
        <taxon>Mycenaceae</taxon>
        <taxon>Roridomyces</taxon>
    </lineage>
</organism>
<sequence length="209" mass="22251">PGKRASLTPVYNPPPVCGQGGIRISYKTHPTGPSQVLHTELQPTMTAIRPIVSLQYKGMQDPTTQLVSGGVPGWTKTVGTTTLTGLTTAQYHAAVGPLRRYLLELKALDTIVLPVGPRTIVTTLPNPTGPAFQAVLRVMVLQPSTVPAVVALNGIRDIMDSIFPTIWDLDESFAESPISVRNIAFGTLNDSNASAPQPALLSVQWSSGF</sequence>
<evidence type="ECO:0000313" key="1">
    <source>
        <dbReference type="EMBL" id="KAJ7604544.1"/>
    </source>
</evidence>
<proteinExistence type="predicted"/>
<reference evidence="1" key="1">
    <citation type="submission" date="2023-03" db="EMBL/GenBank/DDBJ databases">
        <title>Massive genome expansion in bonnet fungi (Mycena s.s.) driven by repeated elements and novel gene families across ecological guilds.</title>
        <authorList>
            <consortium name="Lawrence Berkeley National Laboratory"/>
            <person name="Harder C.B."/>
            <person name="Miyauchi S."/>
            <person name="Viragh M."/>
            <person name="Kuo A."/>
            <person name="Thoen E."/>
            <person name="Andreopoulos B."/>
            <person name="Lu D."/>
            <person name="Skrede I."/>
            <person name="Drula E."/>
            <person name="Henrissat B."/>
            <person name="Morin E."/>
            <person name="Kohler A."/>
            <person name="Barry K."/>
            <person name="LaButti K."/>
            <person name="Morin E."/>
            <person name="Salamov A."/>
            <person name="Lipzen A."/>
            <person name="Mereny Z."/>
            <person name="Hegedus B."/>
            <person name="Baldrian P."/>
            <person name="Stursova M."/>
            <person name="Weitz H."/>
            <person name="Taylor A."/>
            <person name="Grigoriev I.V."/>
            <person name="Nagy L.G."/>
            <person name="Martin F."/>
            <person name="Kauserud H."/>
        </authorList>
    </citation>
    <scope>NUCLEOTIDE SEQUENCE</scope>
    <source>
        <strain evidence="1">9284</strain>
    </source>
</reference>
<protein>
    <submittedName>
        <fullName evidence="1">Uncharacterized protein</fullName>
    </submittedName>
</protein>
<name>A0AAD7F8P2_9AGAR</name>
<accession>A0AAD7F8P2</accession>
<evidence type="ECO:0000313" key="2">
    <source>
        <dbReference type="Proteomes" id="UP001221142"/>
    </source>
</evidence>
<dbReference type="EMBL" id="JARKIF010000100">
    <property type="protein sequence ID" value="KAJ7604544.1"/>
    <property type="molecule type" value="Genomic_DNA"/>
</dbReference>